<feature type="compositionally biased region" description="Low complexity" evidence="2">
    <location>
        <begin position="1"/>
        <end position="17"/>
    </location>
</feature>
<dbReference type="InterPro" id="IPR003593">
    <property type="entry name" value="AAA+_ATPase"/>
</dbReference>
<keyword evidence="5" id="KW-1185">Reference proteome</keyword>
<organism evidence="4 5">
    <name type="scientific">Didymella heteroderae</name>
    <dbReference type="NCBI Taxonomy" id="1769908"/>
    <lineage>
        <taxon>Eukaryota</taxon>
        <taxon>Fungi</taxon>
        <taxon>Dikarya</taxon>
        <taxon>Ascomycota</taxon>
        <taxon>Pezizomycotina</taxon>
        <taxon>Dothideomycetes</taxon>
        <taxon>Pleosporomycetidae</taxon>
        <taxon>Pleosporales</taxon>
        <taxon>Pleosporineae</taxon>
        <taxon>Didymellaceae</taxon>
        <taxon>Didymella</taxon>
    </lineage>
</organism>
<dbReference type="Gene3D" id="3.30.560.10">
    <property type="entry name" value="Glucose Oxidase, domain 3"/>
    <property type="match status" value="1"/>
</dbReference>
<evidence type="ECO:0000313" key="4">
    <source>
        <dbReference type="EMBL" id="KAF3048354.1"/>
    </source>
</evidence>
<evidence type="ECO:0000256" key="1">
    <source>
        <dbReference type="ARBA" id="ARBA00010790"/>
    </source>
</evidence>
<evidence type="ECO:0000313" key="5">
    <source>
        <dbReference type="Proteomes" id="UP000758155"/>
    </source>
</evidence>
<sequence length="1593" mass="175433">MPIISSPIAYPPSSSMPQATTPKKRKRSIDACSPLKDVSSKQAVRRAGAFLDDSDDEEDVAALKEHSMKRLAVNSIRGLPSAPEELADYTPPPSQDEIVDAEDVLVEALDEYFDSRPMPKRLPLHSAPISAQQTTGTVARNAAGKAIYITQKAKKQAVPFEELIAARSDAVEGKARTSYYGIDIHSLIDEAKAEDTAKAASRAQAFENLAHQSIQQPTNTNGKSSRTLMWTEKYRAKKFTDLVGDERTHRSVLRWLKAWDPIVFPGAAKARLKSAKKDFNEDEQRHRKILLLTGPPGLGKTTLAHVCARQAGYEVQEINASDERSRDVVKGRIRDMVGTENVRGISSNAAEGKVRKAGKPVCVVVDEVDGVVGGSSSGGGGEGGFIKALIDLINLDEKNSKMAGQASTSSKKKKTDKFRLLRPLILICNDLYHPSLKPLRQSSFAEIVRIRQPAMNMVVTRMQDVFTREGFQCDSDGVRRLCEATWGVSTKKEGGTGSGTGEGDIRGVMVMAEWVAGRLKSSHDLRSKEKPHLTKKWIEDNITNDLKHGGGAARSLGRGGAKDVVDRVFREGAGFPRQVETTDVKTAAARAKTGVVGVAEGAKRRAMDRLREMVDTSGDCDRIVSDCFTAYPEKPFQDDTLLSKPTAAYEWLHFYDTLSSVVHSSQEWELFPYLSQSVLAFHDLFASTRREVSNLTADSDAQPSPFTGPGASYAAAETHKASRAQLMGLQSSLSLPLTRLFRSPEEMATELIPYTLRMLSPDVKPVIVNTGPAGSKSSATAAVRKSSEKALVKKAVEAMAATGVRFERSRIETEDAMNRTGGFVFRMEPPLDTLATFETLAGKKDDKVRYAVRSVLEMEWKKESARIDMETRKRRGGQEHEEVVVHEDIEEDVATKLAEANKKAVKRDFFGRIIKEKPLVEGAVREKSKQEGDEDRIWEPQRGLKAFSNGLRLFWPRRLVAVSTSLETEWHDSRASMQGRNQDINMGIQNKLADGIEEVDIIIAGGGTAGCIIAGRLAEAHPDLSILVIEGGANNKDVASIVYPAFYLQNLLPTQKTALFYKGNKAKQLADREPIVPCGGTLGGGSSINFMMYTRAQREDFDSWKTEGWSADEMLEQMKKLETYHGPGEKAHHGYHGPINVSDGGFRGKVAEDEFIRAAGEVGYPEIEDLQNLDTNNGIQRWQRYVSPEGKRQDTAHRYIHPKLEDGQHENLHVLVESKVVRVLFDDSKKAVGVEYTPNPEFQAVIGLTANPVRTVNARKLVVVTCGACGTPPVLERSGLGDKAILERAGVPIVEELPGVGKDYQDHHLLLYPYRTNLALDQTLDGILSGRMDATEMIKNNDRMLGWNAIDISSKLRPTEAEVDALGSDFRAAWNRDFRDAPNRPLMLCGLVSCFLGDPSSVPEGQYATTGTYTAYPYSRGHMHITGKNVDDPLDFDVGFFNDENDIDMKKQLWAYKMQREILRRTNFYRGELAAGHPKFPEGSKVACAEIEEPLSNVQNLVYSTEDDAAIEQWLRENVNTTWHSLGTCKMAPREQDGVVDARLNVHGVTGLKIADLSIPPENVGANTNNTALVIGEKAADIILAELSSACTP</sequence>
<feature type="domain" description="Glucose-methanol-choline oxidoreductase N-terminal" evidence="3">
    <location>
        <begin position="1267"/>
        <end position="1281"/>
    </location>
</feature>
<dbReference type="Proteomes" id="UP000758155">
    <property type="component" value="Unassembled WGS sequence"/>
</dbReference>
<dbReference type="Gene3D" id="3.40.50.300">
    <property type="entry name" value="P-loop containing nucleotide triphosphate hydrolases"/>
    <property type="match status" value="1"/>
</dbReference>
<dbReference type="InterPro" id="IPR012132">
    <property type="entry name" value="GMC_OxRdtase"/>
</dbReference>
<evidence type="ECO:0000259" key="3">
    <source>
        <dbReference type="PROSITE" id="PS00624"/>
    </source>
</evidence>
<reference evidence="4" key="1">
    <citation type="submission" date="2019-04" db="EMBL/GenBank/DDBJ databases">
        <title>Sequencing of skin fungus with MAO and IRED activity.</title>
        <authorList>
            <person name="Marsaioli A.J."/>
            <person name="Bonatto J.M.C."/>
            <person name="Reis Junior O."/>
        </authorList>
    </citation>
    <scope>NUCLEOTIDE SEQUENCE</scope>
    <source>
        <strain evidence="4">28M1</strain>
    </source>
</reference>
<dbReference type="GO" id="GO:0005524">
    <property type="term" value="F:ATP binding"/>
    <property type="evidence" value="ECO:0007669"/>
    <property type="project" value="InterPro"/>
</dbReference>
<dbReference type="OrthoDB" id="2195431at2759"/>
<dbReference type="CDD" id="cd00009">
    <property type="entry name" value="AAA"/>
    <property type="match status" value="1"/>
</dbReference>
<dbReference type="SUPFAM" id="SSF54373">
    <property type="entry name" value="FAD-linked reductases, C-terminal domain"/>
    <property type="match status" value="1"/>
</dbReference>
<dbReference type="PANTHER" id="PTHR11552">
    <property type="entry name" value="GLUCOSE-METHANOL-CHOLINE GMC OXIDOREDUCTASE"/>
    <property type="match status" value="1"/>
</dbReference>
<gene>
    <name evidence="4" type="ORF">E8E12_011719</name>
</gene>
<proteinExistence type="inferred from homology"/>
<dbReference type="GO" id="GO:0050660">
    <property type="term" value="F:flavin adenine dinucleotide binding"/>
    <property type="evidence" value="ECO:0007669"/>
    <property type="project" value="InterPro"/>
</dbReference>
<dbReference type="InterPro" id="IPR036188">
    <property type="entry name" value="FAD/NAD-bd_sf"/>
</dbReference>
<dbReference type="InterPro" id="IPR000172">
    <property type="entry name" value="GMC_OxRdtase_N"/>
</dbReference>
<dbReference type="SUPFAM" id="SSF51905">
    <property type="entry name" value="FAD/NAD(P)-binding domain"/>
    <property type="match status" value="1"/>
</dbReference>
<dbReference type="Pfam" id="PF05199">
    <property type="entry name" value="GMC_oxred_C"/>
    <property type="match status" value="1"/>
</dbReference>
<dbReference type="Gene3D" id="3.50.50.60">
    <property type="entry name" value="FAD/NAD(P)-binding domain"/>
    <property type="match status" value="1"/>
</dbReference>
<name>A0A9P4X310_9PLEO</name>
<dbReference type="GO" id="GO:0016614">
    <property type="term" value="F:oxidoreductase activity, acting on CH-OH group of donors"/>
    <property type="evidence" value="ECO:0007669"/>
    <property type="project" value="InterPro"/>
</dbReference>
<dbReference type="InterPro" id="IPR027417">
    <property type="entry name" value="P-loop_NTPase"/>
</dbReference>
<evidence type="ECO:0000256" key="2">
    <source>
        <dbReference type="SAM" id="MobiDB-lite"/>
    </source>
</evidence>
<comment type="caution">
    <text evidence="4">The sequence shown here is derived from an EMBL/GenBank/DDBJ whole genome shotgun (WGS) entry which is preliminary data.</text>
</comment>
<protein>
    <recommendedName>
        <fullName evidence="3">Glucose-methanol-choline oxidoreductase N-terminal domain-containing protein</fullName>
    </recommendedName>
</protein>
<dbReference type="SUPFAM" id="SSF52540">
    <property type="entry name" value="P-loop containing nucleoside triphosphate hydrolases"/>
    <property type="match status" value="1"/>
</dbReference>
<dbReference type="GO" id="GO:0016887">
    <property type="term" value="F:ATP hydrolysis activity"/>
    <property type="evidence" value="ECO:0007669"/>
    <property type="project" value="InterPro"/>
</dbReference>
<feature type="region of interest" description="Disordered" evidence="2">
    <location>
        <begin position="1"/>
        <end position="37"/>
    </location>
</feature>
<dbReference type="Pfam" id="PF00732">
    <property type="entry name" value="GMC_oxred_N"/>
    <property type="match status" value="1"/>
</dbReference>
<dbReference type="InterPro" id="IPR007867">
    <property type="entry name" value="GMC_OxRtase_C"/>
</dbReference>
<dbReference type="EMBL" id="SWKV01000001">
    <property type="protein sequence ID" value="KAF3048354.1"/>
    <property type="molecule type" value="Genomic_DNA"/>
</dbReference>
<dbReference type="PANTHER" id="PTHR11552:SF78">
    <property type="entry name" value="GLUCOSE-METHANOL-CHOLINE OXIDOREDUCTASE N-TERMINAL DOMAIN-CONTAINING PROTEIN"/>
    <property type="match status" value="1"/>
</dbReference>
<dbReference type="Pfam" id="PF00004">
    <property type="entry name" value="AAA"/>
    <property type="match status" value="1"/>
</dbReference>
<dbReference type="PROSITE" id="PS00624">
    <property type="entry name" value="GMC_OXRED_2"/>
    <property type="match status" value="1"/>
</dbReference>
<comment type="similarity">
    <text evidence="1">Belongs to the GMC oxidoreductase family.</text>
</comment>
<dbReference type="InterPro" id="IPR003959">
    <property type="entry name" value="ATPase_AAA_core"/>
</dbReference>
<accession>A0A9P4X310</accession>
<dbReference type="SMART" id="SM00382">
    <property type="entry name" value="AAA"/>
    <property type="match status" value="1"/>
</dbReference>